<gene>
    <name evidence="1" type="ORF">RM764_44735</name>
</gene>
<sequence>MSSAISPASLAPVLSRIMVDIVQVFRPGPEVLDPDTGVYAPVPDIVVYEGLGALFAAVRELPGQPSSAYGVFQPGVLGFRAI</sequence>
<evidence type="ECO:0000313" key="2">
    <source>
        <dbReference type="Proteomes" id="UP001183809"/>
    </source>
</evidence>
<dbReference type="InterPro" id="IPR046075">
    <property type="entry name" value="DUF6093"/>
</dbReference>
<comment type="caution">
    <text evidence="1">The sequence shown here is derived from an EMBL/GenBank/DDBJ whole genome shotgun (WGS) entry which is preliminary data.</text>
</comment>
<protein>
    <submittedName>
        <fullName evidence="1">DUF6093 family protein</fullName>
    </submittedName>
</protein>
<reference evidence="2" key="1">
    <citation type="submission" date="2023-07" db="EMBL/GenBank/DDBJ databases">
        <title>30 novel species of actinomycetes from the DSMZ collection.</title>
        <authorList>
            <person name="Nouioui I."/>
        </authorList>
    </citation>
    <scope>NUCLEOTIDE SEQUENCE [LARGE SCALE GENOMIC DNA]</scope>
    <source>
        <strain evidence="2">DSM 41699</strain>
    </source>
</reference>
<accession>A0ABU2U9P2</accession>
<dbReference type="Proteomes" id="UP001183809">
    <property type="component" value="Unassembled WGS sequence"/>
</dbReference>
<proteinExistence type="predicted"/>
<evidence type="ECO:0000313" key="1">
    <source>
        <dbReference type="EMBL" id="MDT0469952.1"/>
    </source>
</evidence>
<keyword evidence="2" id="KW-1185">Reference proteome</keyword>
<dbReference type="EMBL" id="JAVREY010000145">
    <property type="protein sequence ID" value="MDT0469952.1"/>
    <property type="molecule type" value="Genomic_DNA"/>
</dbReference>
<dbReference type="Pfam" id="PF19586">
    <property type="entry name" value="DUF6093"/>
    <property type="match status" value="1"/>
</dbReference>
<name>A0ABU2U9P2_9ACTN</name>
<dbReference type="RefSeq" id="WP_311701376.1">
    <property type="nucleotide sequence ID" value="NZ_JAVREY010000145.1"/>
</dbReference>
<organism evidence="1 2">
    <name type="scientific">Streptomyces gibsoniae</name>
    <dbReference type="NCBI Taxonomy" id="3075529"/>
    <lineage>
        <taxon>Bacteria</taxon>
        <taxon>Bacillati</taxon>
        <taxon>Actinomycetota</taxon>
        <taxon>Actinomycetes</taxon>
        <taxon>Kitasatosporales</taxon>
        <taxon>Streptomycetaceae</taxon>
        <taxon>Streptomyces</taxon>
    </lineage>
</organism>